<dbReference type="InterPro" id="IPR046347">
    <property type="entry name" value="bZIP_sf"/>
</dbReference>
<dbReference type="Proteomes" id="UP001321760">
    <property type="component" value="Unassembled WGS sequence"/>
</dbReference>
<organism evidence="3 4">
    <name type="scientific">Podospora aff. communis PSN243</name>
    <dbReference type="NCBI Taxonomy" id="3040156"/>
    <lineage>
        <taxon>Eukaryota</taxon>
        <taxon>Fungi</taxon>
        <taxon>Dikarya</taxon>
        <taxon>Ascomycota</taxon>
        <taxon>Pezizomycotina</taxon>
        <taxon>Sordariomycetes</taxon>
        <taxon>Sordariomycetidae</taxon>
        <taxon>Sordariales</taxon>
        <taxon>Podosporaceae</taxon>
        <taxon>Podospora</taxon>
    </lineage>
</organism>
<dbReference type="EMBL" id="MU865955">
    <property type="protein sequence ID" value="KAK4446607.1"/>
    <property type="molecule type" value="Genomic_DNA"/>
</dbReference>
<evidence type="ECO:0000256" key="2">
    <source>
        <dbReference type="SAM" id="MobiDB-lite"/>
    </source>
</evidence>
<dbReference type="SUPFAM" id="SSF57959">
    <property type="entry name" value="Leucine zipper domain"/>
    <property type="match status" value="1"/>
</dbReference>
<sequence>MPGSENEIDDVELAQRRERGRLAQRAFRRRQIDTIRELREDNQALRDAIDEISRAAATGPAHAHNHQSQLQAAIQNAFRVAGLDASLARSLSDVGEDDDSDPPLNTPGFPQPQHQQQGLLEGGSIDPSLDFMSLGAPLIPTTAAATTSANIYSQLAAPTSPPYQTTSSDSSRSGRVSPRLTYGLWFEPDRAIRIVHPPHDIMPYVGEGMRSLAGTVFWTAYSDTPSPSDASSYSASTLPAE</sequence>
<reference evidence="3" key="1">
    <citation type="journal article" date="2023" name="Mol. Phylogenet. Evol.">
        <title>Genome-scale phylogeny and comparative genomics of the fungal order Sordariales.</title>
        <authorList>
            <person name="Hensen N."/>
            <person name="Bonometti L."/>
            <person name="Westerberg I."/>
            <person name="Brannstrom I.O."/>
            <person name="Guillou S."/>
            <person name="Cros-Aarteil S."/>
            <person name="Calhoun S."/>
            <person name="Haridas S."/>
            <person name="Kuo A."/>
            <person name="Mondo S."/>
            <person name="Pangilinan J."/>
            <person name="Riley R."/>
            <person name="LaButti K."/>
            <person name="Andreopoulos B."/>
            <person name="Lipzen A."/>
            <person name="Chen C."/>
            <person name="Yan M."/>
            <person name="Daum C."/>
            <person name="Ng V."/>
            <person name="Clum A."/>
            <person name="Steindorff A."/>
            <person name="Ohm R.A."/>
            <person name="Martin F."/>
            <person name="Silar P."/>
            <person name="Natvig D.O."/>
            <person name="Lalanne C."/>
            <person name="Gautier V."/>
            <person name="Ament-Velasquez S.L."/>
            <person name="Kruys A."/>
            <person name="Hutchinson M.I."/>
            <person name="Powell A.J."/>
            <person name="Barry K."/>
            <person name="Miller A.N."/>
            <person name="Grigoriev I.V."/>
            <person name="Debuchy R."/>
            <person name="Gladieux P."/>
            <person name="Hiltunen Thoren M."/>
            <person name="Johannesson H."/>
        </authorList>
    </citation>
    <scope>NUCLEOTIDE SEQUENCE</scope>
    <source>
        <strain evidence="3">PSN243</strain>
    </source>
</reference>
<dbReference type="Gene3D" id="1.20.5.170">
    <property type="match status" value="1"/>
</dbReference>
<feature type="region of interest" description="Disordered" evidence="2">
    <location>
        <begin position="157"/>
        <end position="176"/>
    </location>
</feature>
<dbReference type="GO" id="GO:0003700">
    <property type="term" value="F:DNA-binding transcription factor activity"/>
    <property type="evidence" value="ECO:0007669"/>
    <property type="project" value="InterPro"/>
</dbReference>
<evidence type="ECO:0008006" key="5">
    <source>
        <dbReference type="Google" id="ProtNLM"/>
    </source>
</evidence>
<feature type="compositionally biased region" description="Low complexity" evidence="2">
    <location>
        <begin position="167"/>
        <end position="176"/>
    </location>
</feature>
<proteinExistence type="predicted"/>
<evidence type="ECO:0000313" key="3">
    <source>
        <dbReference type="EMBL" id="KAK4446607.1"/>
    </source>
</evidence>
<reference evidence="3" key="2">
    <citation type="submission" date="2023-05" db="EMBL/GenBank/DDBJ databases">
        <authorList>
            <consortium name="Lawrence Berkeley National Laboratory"/>
            <person name="Steindorff A."/>
            <person name="Hensen N."/>
            <person name="Bonometti L."/>
            <person name="Westerberg I."/>
            <person name="Brannstrom I.O."/>
            <person name="Guillou S."/>
            <person name="Cros-Aarteil S."/>
            <person name="Calhoun S."/>
            <person name="Haridas S."/>
            <person name="Kuo A."/>
            <person name="Mondo S."/>
            <person name="Pangilinan J."/>
            <person name="Riley R."/>
            <person name="Labutti K."/>
            <person name="Andreopoulos B."/>
            <person name="Lipzen A."/>
            <person name="Chen C."/>
            <person name="Yanf M."/>
            <person name="Daum C."/>
            <person name="Ng V."/>
            <person name="Clum A."/>
            <person name="Ohm R."/>
            <person name="Martin F."/>
            <person name="Silar P."/>
            <person name="Natvig D."/>
            <person name="Lalanne C."/>
            <person name="Gautier V."/>
            <person name="Ament-Velasquez S.L."/>
            <person name="Kruys A."/>
            <person name="Hutchinson M.I."/>
            <person name="Powell A.J."/>
            <person name="Barry K."/>
            <person name="Miller A.N."/>
            <person name="Grigoriev I.V."/>
            <person name="Debuchy R."/>
            <person name="Gladieux P."/>
            <person name="Thoren M.H."/>
            <person name="Johannesson H."/>
        </authorList>
    </citation>
    <scope>NUCLEOTIDE SEQUENCE</scope>
    <source>
        <strain evidence="3">PSN243</strain>
    </source>
</reference>
<comment type="caution">
    <text evidence="3">The sequence shown here is derived from an EMBL/GenBank/DDBJ whole genome shotgun (WGS) entry which is preliminary data.</text>
</comment>
<dbReference type="CDD" id="cd14688">
    <property type="entry name" value="bZIP_YAP"/>
    <property type="match status" value="1"/>
</dbReference>
<keyword evidence="1" id="KW-0175">Coiled coil</keyword>
<evidence type="ECO:0000256" key="1">
    <source>
        <dbReference type="SAM" id="Coils"/>
    </source>
</evidence>
<keyword evidence="4" id="KW-1185">Reference proteome</keyword>
<protein>
    <recommendedName>
        <fullName evidence="5">BZIP domain-containing protein</fullName>
    </recommendedName>
</protein>
<feature type="compositionally biased region" description="Polar residues" evidence="2">
    <location>
        <begin position="157"/>
        <end position="166"/>
    </location>
</feature>
<gene>
    <name evidence="3" type="ORF">QBC34DRAFT_146809</name>
</gene>
<feature type="region of interest" description="Disordered" evidence="2">
    <location>
        <begin position="90"/>
        <end position="124"/>
    </location>
</feature>
<feature type="coiled-coil region" evidence="1">
    <location>
        <begin position="28"/>
        <end position="55"/>
    </location>
</feature>
<accession>A0AAV9GFH5</accession>
<evidence type="ECO:0000313" key="4">
    <source>
        <dbReference type="Proteomes" id="UP001321760"/>
    </source>
</evidence>
<name>A0AAV9GFH5_9PEZI</name>
<dbReference type="AlphaFoldDB" id="A0AAV9GFH5"/>